<evidence type="ECO:0000256" key="1">
    <source>
        <dbReference type="ARBA" id="ARBA00006484"/>
    </source>
</evidence>
<accession>A0A1H4YW14</accession>
<evidence type="ECO:0000313" key="4">
    <source>
        <dbReference type="EMBL" id="SED21867.1"/>
    </source>
</evidence>
<dbReference type="PANTHER" id="PTHR45024:SF2">
    <property type="entry name" value="SCP2 DOMAIN-CONTAINING PROTEIN"/>
    <property type="match status" value="1"/>
</dbReference>
<dbReference type="EMBL" id="FNSO01000004">
    <property type="protein sequence ID" value="SED21867.1"/>
    <property type="molecule type" value="Genomic_DNA"/>
</dbReference>
<dbReference type="STRING" id="208445.SAMN04489727_6940"/>
<dbReference type="InterPro" id="IPR051687">
    <property type="entry name" value="Peroxisomal_Beta-Oxidation"/>
</dbReference>
<dbReference type="Proteomes" id="UP000199622">
    <property type="component" value="Unassembled WGS sequence"/>
</dbReference>
<dbReference type="Gene3D" id="3.40.50.720">
    <property type="entry name" value="NAD(P)-binding Rossmann-like Domain"/>
    <property type="match status" value="1"/>
</dbReference>
<evidence type="ECO:0000313" key="5">
    <source>
        <dbReference type="Proteomes" id="UP000199622"/>
    </source>
</evidence>
<dbReference type="Pfam" id="PF13561">
    <property type="entry name" value="adh_short_C2"/>
    <property type="match status" value="1"/>
</dbReference>
<organism evidence="4 5">
    <name type="scientific">Amycolatopsis tolypomycina</name>
    <dbReference type="NCBI Taxonomy" id="208445"/>
    <lineage>
        <taxon>Bacteria</taxon>
        <taxon>Bacillati</taxon>
        <taxon>Actinomycetota</taxon>
        <taxon>Actinomycetes</taxon>
        <taxon>Pseudonocardiales</taxon>
        <taxon>Pseudonocardiaceae</taxon>
        <taxon>Amycolatopsis</taxon>
    </lineage>
</organism>
<name>A0A1H4YW14_9PSEU</name>
<feature type="region of interest" description="Disordered" evidence="3">
    <location>
        <begin position="1"/>
        <end position="20"/>
    </location>
</feature>
<dbReference type="PANTHER" id="PTHR45024">
    <property type="entry name" value="DEHYDROGENASES, SHORT CHAIN"/>
    <property type="match status" value="1"/>
</dbReference>
<dbReference type="PROSITE" id="PS00061">
    <property type="entry name" value="ADH_SHORT"/>
    <property type="match status" value="1"/>
</dbReference>
<feature type="region of interest" description="Disordered" evidence="3">
    <location>
        <begin position="279"/>
        <end position="304"/>
    </location>
</feature>
<dbReference type="InterPro" id="IPR020904">
    <property type="entry name" value="Sc_DH/Rdtase_CS"/>
</dbReference>
<dbReference type="SUPFAM" id="SSF51735">
    <property type="entry name" value="NAD(P)-binding Rossmann-fold domains"/>
    <property type="match status" value="1"/>
</dbReference>
<dbReference type="InterPro" id="IPR002347">
    <property type="entry name" value="SDR_fam"/>
</dbReference>
<sequence length="304" mass="31192">MVMPTGATRADSRRTTCSTAELPWSPGAGRGLGRSYARALASAGASVVVNDLDADVAEDTVKAITDAGGNAVAVVGAVGGAELADALVKRAVDEYGRLDIMVTNAGALRDKTLRNTTDEDFDLVVGSHLRGTFTCGRAAVRQFREQGDGGRLILVGSPAGQRASFGQTAYSASKGAIVAMMRTWAVEHPKLGVTVNAIVPTALTRMVATIPGLGELVAKAEAGEPIPENVRRKGLGTPDDVAPVIVYLASKEASHVTGQAIAAGGDRIALWSHPAETHEQIKTDGNSSSGVAMTSSATTGATSR</sequence>
<dbReference type="InterPro" id="IPR036291">
    <property type="entry name" value="NAD(P)-bd_dom_sf"/>
</dbReference>
<dbReference type="PRINTS" id="PR00081">
    <property type="entry name" value="GDHRDH"/>
</dbReference>
<protein>
    <submittedName>
        <fullName evidence="4">3-oxoacyl-[acyl-carrier protein] reductase</fullName>
    </submittedName>
</protein>
<dbReference type="GO" id="GO:0016491">
    <property type="term" value="F:oxidoreductase activity"/>
    <property type="evidence" value="ECO:0007669"/>
    <property type="project" value="UniProtKB-KW"/>
</dbReference>
<reference evidence="5" key="1">
    <citation type="submission" date="2016-10" db="EMBL/GenBank/DDBJ databases">
        <authorList>
            <person name="Varghese N."/>
            <person name="Submissions S."/>
        </authorList>
    </citation>
    <scope>NUCLEOTIDE SEQUENCE [LARGE SCALE GENOMIC DNA]</scope>
    <source>
        <strain evidence="5">DSM 44544</strain>
    </source>
</reference>
<comment type="similarity">
    <text evidence="1">Belongs to the short-chain dehydrogenases/reductases (SDR) family.</text>
</comment>
<proteinExistence type="inferred from homology"/>
<dbReference type="PRINTS" id="PR00080">
    <property type="entry name" value="SDRFAMILY"/>
</dbReference>
<gene>
    <name evidence="4" type="ORF">SAMN04489727_6940</name>
</gene>
<dbReference type="AlphaFoldDB" id="A0A1H4YW14"/>
<evidence type="ECO:0000256" key="3">
    <source>
        <dbReference type="SAM" id="MobiDB-lite"/>
    </source>
</evidence>
<evidence type="ECO:0000256" key="2">
    <source>
        <dbReference type="ARBA" id="ARBA00023002"/>
    </source>
</evidence>
<keyword evidence="5" id="KW-1185">Reference proteome</keyword>
<dbReference type="FunFam" id="3.40.50.720:FF:000084">
    <property type="entry name" value="Short-chain dehydrogenase reductase"/>
    <property type="match status" value="1"/>
</dbReference>
<keyword evidence="2" id="KW-0560">Oxidoreductase</keyword>
<feature type="compositionally biased region" description="Low complexity" evidence="3">
    <location>
        <begin position="285"/>
        <end position="304"/>
    </location>
</feature>